<accession>A0A2P6NB48</accession>
<dbReference type="EMBL" id="MDYQ01000129">
    <property type="protein sequence ID" value="PRP81182.1"/>
    <property type="molecule type" value="Genomic_DNA"/>
</dbReference>
<dbReference type="AlphaFoldDB" id="A0A2P6NB48"/>
<sequence>MVDPVDALTTQIRNVRLAHPPPKRPIVLAVDPKAIPQDADDDSRDRFQLYIRSLLGVSAGDNFLIKRSHGAWRRANKLHWKLYIPISKWENLMKDPASHPGIKREFKAKALTFDDVMEADEALDKDTYGWLGDGFRYTETSPMFNRESDTWTPDRDNDPMFIIRHAFDVQRENLVDELYRLWSDVLQVAKNLKPKPVGFGTTLCGQKIEGDDLRYDVFVSLGLHYHDYYHQFNLPPPASEYNPKKQRSYHDQ</sequence>
<keyword evidence="2" id="KW-1185">Reference proteome</keyword>
<protein>
    <submittedName>
        <fullName evidence="1">Uncharacterized protein</fullName>
    </submittedName>
</protein>
<evidence type="ECO:0000313" key="1">
    <source>
        <dbReference type="EMBL" id="PRP81182.1"/>
    </source>
</evidence>
<dbReference type="Proteomes" id="UP000241769">
    <property type="component" value="Unassembled WGS sequence"/>
</dbReference>
<organism evidence="1 2">
    <name type="scientific">Planoprotostelium fungivorum</name>
    <dbReference type="NCBI Taxonomy" id="1890364"/>
    <lineage>
        <taxon>Eukaryota</taxon>
        <taxon>Amoebozoa</taxon>
        <taxon>Evosea</taxon>
        <taxon>Variosea</taxon>
        <taxon>Cavosteliida</taxon>
        <taxon>Cavosteliaceae</taxon>
        <taxon>Planoprotostelium</taxon>
    </lineage>
</organism>
<evidence type="ECO:0000313" key="2">
    <source>
        <dbReference type="Proteomes" id="UP000241769"/>
    </source>
</evidence>
<name>A0A2P6NB48_9EUKA</name>
<reference evidence="1 2" key="1">
    <citation type="journal article" date="2018" name="Genome Biol. Evol.">
        <title>Multiple Roots of Fruiting Body Formation in Amoebozoa.</title>
        <authorList>
            <person name="Hillmann F."/>
            <person name="Forbes G."/>
            <person name="Novohradska S."/>
            <person name="Ferling I."/>
            <person name="Riege K."/>
            <person name="Groth M."/>
            <person name="Westermann M."/>
            <person name="Marz M."/>
            <person name="Spaller T."/>
            <person name="Winckler T."/>
            <person name="Schaap P."/>
            <person name="Glockner G."/>
        </authorList>
    </citation>
    <scope>NUCLEOTIDE SEQUENCE [LARGE SCALE GENOMIC DNA]</scope>
    <source>
        <strain evidence="1 2">Jena</strain>
    </source>
</reference>
<comment type="caution">
    <text evidence="1">The sequence shown here is derived from an EMBL/GenBank/DDBJ whole genome shotgun (WGS) entry which is preliminary data.</text>
</comment>
<dbReference type="InParanoid" id="A0A2P6NB48"/>
<gene>
    <name evidence="1" type="ORF">PROFUN_02016</name>
</gene>
<proteinExistence type="predicted"/>